<protein>
    <submittedName>
        <fullName evidence="1">Uncharacterized protein</fullName>
    </submittedName>
</protein>
<dbReference type="AlphaFoldDB" id="A0A4U0RW56"/>
<evidence type="ECO:0000313" key="2">
    <source>
        <dbReference type="Proteomes" id="UP000305778"/>
    </source>
</evidence>
<dbReference type="OrthoDB" id="4280289at2"/>
<comment type="caution">
    <text evidence="1">The sequence shown here is derived from an EMBL/GenBank/DDBJ whole genome shotgun (WGS) entry which is preliminary data.</text>
</comment>
<evidence type="ECO:0000313" key="1">
    <source>
        <dbReference type="EMBL" id="TKA00502.1"/>
    </source>
</evidence>
<name>A0A4U0RW56_9ACTN</name>
<dbReference type="EMBL" id="SUMC01000084">
    <property type="protein sequence ID" value="TKA00502.1"/>
    <property type="molecule type" value="Genomic_DNA"/>
</dbReference>
<dbReference type="RefSeq" id="WP_136729439.1">
    <property type="nucleotide sequence ID" value="NZ_SUMC01000084.1"/>
</dbReference>
<accession>A0A4U0RW56</accession>
<keyword evidence="2" id="KW-1185">Reference proteome</keyword>
<gene>
    <name evidence="1" type="ORF">FCI23_42665</name>
</gene>
<dbReference type="Proteomes" id="UP000305778">
    <property type="component" value="Unassembled WGS sequence"/>
</dbReference>
<reference evidence="1 2" key="1">
    <citation type="submission" date="2019-04" db="EMBL/GenBank/DDBJ databases">
        <title>Streptomyces oryziradicis sp. nov., a novel actinomycete isolated from rhizosphere soil of rice (Oryza sativa L.).</title>
        <authorList>
            <person name="Li C."/>
        </authorList>
    </citation>
    <scope>NUCLEOTIDE SEQUENCE [LARGE SCALE GENOMIC DNA]</scope>
    <source>
        <strain evidence="1 2">NEAU-C40</strain>
    </source>
</reference>
<organism evidence="1 2">
    <name type="scientific">Actinacidiphila oryziradicis</name>
    <dbReference type="NCBI Taxonomy" id="2571141"/>
    <lineage>
        <taxon>Bacteria</taxon>
        <taxon>Bacillati</taxon>
        <taxon>Actinomycetota</taxon>
        <taxon>Actinomycetes</taxon>
        <taxon>Kitasatosporales</taxon>
        <taxon>Streptomycetaceae</taxon>
        <taxon>Actinacidiphila</taxon>
    </lineage>
</organism>
<proteinExistence type="predicted"/>
<sequence length="240" mass="27638">MPLDRAEQYPAPLDIVRRLVKPERDRNKETRTREEWWRFTRTRPELYETVRNLGHVLAISLVSNAVMPVRVPTGPVFAHKCAVFAIDDFGGLACLSSSAHTVWTVRYTSTMRRDINYSPSDVFLTFPRPESNPKMERLGRRLHTERRELMFSRGWGLSTTYNHVHDPSDRDPEVQALRELHAEIDAAVLAAYGWSDLDLGIGHHSTKIGVRWTVGKEARFELLDRLLEENHRRAALEGGK</sequence>